<evidence type="ECO:0000313" key="1">
    <source>
        <dbReference type="EMBL" id="QJB46321.1"/>
    </source>
</evidence>
<dbReference type="KEGG" id="dfs:HGD76_21200"/>
<name>A0A6H2C4R2_DOLFA</name>
<reference evidence="1 2" key="2">
    <citation type="submission" date="2020-04" db="EMBL/GenBank/DDBJ databases">
        <authorList>
            <person name="Fomenkov A."/>
            <person name="Anton B.P."/>
            <person name="Roberts R.J."/>
        </authorList>
    </citation>
    <scope>NUCLEOTIDE SEQUENCE [LARGE SCALE GENOMIC DNA]</scope>
    <source>
        <strain evidence="1 2">CCAP 1403/13f</strain>
    </source>
</reference>
<protein>
    <submittedName>
        <fullName evidence="1">Uncharacterized protein</fullName>
    </submittedName>
</protein>
<reference evidence="1 2" key="1">
    <citation type="submission" date="2020-04" db="EMBL/GenBank/DDBJ databases">
        <title>Genome-Wide Identification of 5-Methylcytosine Sites in Bacterial Genomes By High-Throughput Sequencing of MspJI Restriction Fragments.</title>
        <authorList>
            <person name="Wu V."/>
        </authorList>
    </citation>
    <scope>NUCLEOTIDE SEQUENCE [LARGE SCALE GENOMIC DNA]</scope>
    <source>
        <strain evidence="1 2">CCAP 1403/13f</strain>
    </source>
</reference>
<accession>A0A6H2C4R2</accession>
<proteinExistence type="predicted"/>
<gene>
    <name evidence="1" type="ORF">HGD76_21200</name>
</gene>
<organism evidence="1 2">
    <name type="scientific">Dolichospermum flos-aquae CCAP 1403/13F</name>
    <dbReference type="NCBI Taxonomy" id="315271"/>
    <lineage>
        <taxon>Bacteria</taxon>
        <taxon>Bacillati</taxon>
        <taxon>Cyanobacteriota</taxon>
        <taxon>Cyanophyceae</taxon>
        <taxon>Nostocales</taxon>
        <taxon>Aphanizomenonaceae</taxon>
        <taxon>Dolichospermum</taxon>
    </lineage>
</organism>
<dbReference type="Proteomes" id="UP000502433">
    <property type="component" value="Chromosome"/>
</dbReference>
<sequence>MNSSISYLNILEYIDPITVIEYLETNNWIEEERIDTRAMILAQRKNNRNFSILLPLDPEIPDFSDRMYEVFKTLEFFEQRPISEIVNAVISVKQIAIEKQREILTLKFKFIDEISRRQVPAKKLGGVLTSIQELFDAVGQSESGKISDTGKIQKEILERTELSLFETFQGSFGMKLALAPHPQQLNFLESPLAEKVTESFIRLINLSNNPDKAILKEYLLKLRKRSASRYRKFLQSLLNSNANFYFDWGSVNPEKGGKAVLSFDNVINTIEFINKMEVEAPEEYTVNGKLIAANENTKKLEIIDFEDNKVYIGKATDYVMNKKDIELTIGRLYTTTIQEVSSINPATGEEKTEYTIINLSYLDQ</sequence>
<dbReference type="AlphaFoldDB" id="A0A6H2C4R2"/>
<dbReference type="EMBL" id="CP051206">
    <property type="protein sequence ID" value="QJB46321.1"/>
    <property type="molecule type" value="Genomic_DNA"/>
</dbReference>
<evidence type="ECO:0000313" key="2">
    <source>
        <dbReference type="Proteomes" id="UP000502433"/>
    </source>
</evidence>
<dbReference type="RefSeq" id="WP_168696951.1">
    <property type="nucleotide sequence ID" value="NZ_CP051206.1"/>
</dbReference>